<dbReference type="PANTHER" id="PTHR38436">
    <property type="entry name" value="POLYKETIDE CYCLASE SNOAL-LIKE DOMAIN"/>
    <property type="match status" value="1"/>
</dbReference>
<name>A0ABM6LX21_9GAMM</name>
<dbReference type="SUPFAM" id="SSF54427">
    <property type="entry name" value="NTF2-like"/>
    <property type="match status" value="1"/>
</dbReference>
<evidence type="ECO:0000313" key="2">
    <source>
        <dbReference type="Proteomes" id="UP000249910"/>
    </source>
</evidence>
<gene>
    <name evidence="1" type="ORF">CDV26_00315</name>
</gene>
<keyword evidence="2" id="KW-1185">Reference proteome</keyword>
<dbReference type="PANTHER" id="PTHR38436:SF1">
    <property type="entry name" value="ESTER CYCLASE"/>
    <property type="match status" value="1"/>
</dbReference>
<sequence length="126" mass="14601">MLKPLLRDFLLLISTTTNVLKASLEREGDKVMHETLFKAFPDMKVNIIDMAAEGDTVWTMKDFYGTHTGSWLDIPPTGKKVKFRVIDVIKMRDGKFINHRQASDFVQLLEHLRVAAKAELKWFEHK</sequence>
<organism evidence="1 2">
    <name type="scientific">Francisella halioticida</name>
    <dbReference type="NCBI Taxonomy" id="549298"/>
    <lineage>
        <taxon>Bacteria</taxon>
        <taxon>Pseudomonadati</taxon>
        <taxon>Pseudomonadota</taxon>
        <taxon>Gammaproteobacteria</taxon>
        <taxon>Thiotrichales</taxon>
        <taxon>Francisellaceae</taxon>
        <taxon>Francisella</taxon>
    </lineage>
</organism>
<proteinExistence type="predicted"/>
<dbReference type="Proteomes" id="UP000249910">
    <property type="component" value="Chromosome"/>
</dbReference>
<dbReference type="InterPro" id="IPR009959">
    <property type="entry name" value="Cyclase_SnoaL-like"/>
</dbReference>
<dbReference type="Pfam" id="PF07366">
    <property type="entry name" value="SnoaL"/>
    <property type="match status" value="1"/>
</dbReference>
<dbReference type="Gene3D" id="3.10.450.50">
    <property type="match status" value="1"/>
</dbReference>
<dbReference type="InterPro" id="IPR032710">
    <property type="entry name" value="NTF2-like_dom_sf"/>
</dbReference>
<dbReference type="EMBL" id="CP022132">
    <property type="protein sequence ID" value="ASG67034.1"/>
    <property type="molecule type" value="Genomic_DNA"/>
</dbReference>
<evidence type="ECO:0000313" key="1">
    <source>
        <dbReference type="EMBL" id="ASG67034.1"/>
    </source>
</evidence>
<reference evidence="1 2" key="1">
    <citation type="submission" date="2017-06" db="EMBL/GenBank/DDBJ databases">
        <title>Complete genome of Francisella halioticida.</title>
        <authorList>
            <person name="Sjodin A."/>
        </authorList>
    </citation>
    <scope>NUCLEOTIDE SEQUENCE [LARGE SCALE GENOMIC DNA]</scope>
    <source>
        <strain evidence="1 2">DSM 23729</strain>
    </source>
</reference>
<evidence type="ECO:0008006" key="3">
    <source>
        <dbReference type="Google" id="ProtNLM"/>
    </source>
</evidence>
<accession>A0ABM6LX21</accession>
<protein>
    <recommendedName>
        <fullName evidence="3">Ester cyclase</fullName>
    </recommendedName>
</protein>